<evidence type="ECO:0000313" key="6">
    <source>
        <dbReference type="Proteomes" id="UP000254060"/>
    </source>
</evidence>
<evidence type="ECO:0000313" key="5">
    <source>
        <dbReference type="EMBL" id="STO09444.1"/>
    </source>
</evidence>
<evidence type="ECO:0000256" key="3">
    <source>
        <dbReference type="ARBA" id="ARBA00023163"/>
    </source>
</evidence>
<keyword evidence="3" id="KW-0804">Transcription</keyword>
<dbReference type="Gene3D" id="1.10.10.60">
    <property type="entry name" value="Homeodomain-like"/>
    <property type="match status" value="2"/>
</dbReference>
<dbReference type="InterPro" id="IPR003313">
    <property type="entry name" value="AraC-bd"/>
</dbReference>
<dbReference type="Pfam" id="PF12833">
    <property type="entry name" value="HTH_18"/>
    <property type="match status" value="1"/>
</dbReference>
<dbReference type="PANTHER" id="PTHR43280">
    <property type="entry name" value="ARAC-FAMILY TRANSCRIPTIONAL REGULATOR"/>
    <property type="match status" value="1"/>
</dbReference>
<dbReference type="PANTHER" id="PTHR43280:SF2">
    <property type="entry name" value="HTH-TYPE TRANSCRIPTIONAL REGULATOR EXSA"/>
    <property type="match status" value="1"/>
</dbReference>
<keyword evidence="2" id="KW-0238">DNA-binding</keyword>
<gene>
    <name evidence="5" type="primary">araC</name>
    <name evidence="5" type="ORF">NCTC13163_02882</name>
</gene>
<dbReference type="PROSITE" id="PS00041">
    <property type="entry name" value="HTH_ARAC_FAMILY_1"/>
    <property type="match status" value="1"/>
</dbReference>
<evidence type="ECO:0000256" key="2">
    <source>
        <dbReference type="ARBA" id="ARBA00023125"/>
    </source>
</evidence>
<dbReference type="STRING" id="1397694.GCA_000702585_00304"/>
<dbReference type="InterPro" id="IPR018062">
    <property type="entry name" value="HTH_AraC-typ_CS"/>
</dbReference>
<name>A0A377FXZ7_9BACL</name>
<dbReference type="Proteomes" id="UP000254060">
    <property type="component" value="Unassembled WGS sequence"/>
</dbReference>
<dbReference type="EMBL" id="UGGP01000001">
    <property type="protein sequence ID" value="STO09444.1"/>
    <property type="molecule type" value="Genomic_DNA"/>
</dbReference>
<keyword evidence="1" id="KW-0805">Transcription regulation</keyword>
<protein>
    <submittedName>
        <fullName evidence="5">Arabinose operon regulatory protein</fullName>
    </submittedName>
</protein>
<feature type="domain" description="HTH araC/xylS-type" evidence="4">
    <location>
        <begin position="154"/>
        <end position="252"/>
    </location>
</feature>
<dbReference type="GO" id="GO:0043565">
    <property type="term" value="F:sequence-specific DNA binding"/>
    <property type="evidence" value="ECO:0007669"/>
    <property type="project" value="InterPro"/>
</dbReference>
<dbReference type="InterPro" id="IPR018060">
    <property type="entry name" value="HTH_AraC"/>
</dbReference>
<dbReference type="Pfam" id="PF02311">
    <property type="entry name" value="AraC_binding"/>
    <property type="match status" value="1"/>
</dbReference>
<dbReference type="GO" id="GO:0003700">
    <property type="term" value="F:DNA-binding transcription factor activity"/>
    <property type="evidence" value="ECO:0007669"/>
    <property type="project" value="InterPro"/>
</dbReference>
<dbReference type="SMART" id="SM00342">
    <property type="entry name" value="HTH_ARAC"/>
    <property type="match status" value="1"/>
</dbReference>
<organism evidence="5 6">
    <name type="scientific">Exiguobacterium aurantiacum</name>
    <dbReference type="NCBI Taxonomy" id="33987"/>
    <lineage>
        <taxon>Bacteria</taxon>
        <taxon>Bacillati</taxon>
        <taxon>Bacillota</taxon>
        <taxon>Bacilli</taxon>
        <taxon>Bacillales</taxon>
        <taxon>Bacillales Family XII. Incertae Sedis</taxon>
        <taxon>Exiguobacterium</taxon>
    </lineage>
</organism>
<dbReference type="SUPFAM" id="SSF51215">
    <property type="entry name" value="Regulatory protein AraC"/>
    <property type="match status" value="1"/>
</dbReference>
<dbReference type="AlphaFoldDB" id="A0A377FXZ7"/>
<dbReference type="OrthoDB" id="345364at2"/>
<dbReference type="PROSITE" id="PS01124">
    <property type="entry name" value="HTH_ARAC_FAMILY_2"/>
    <property type="match status" value="1"/>
</dbReference>
<dbReference type="InterPro" id="IPR009057">
    <property type="entry name" value="Homeodomain-like_sf"/>
</dbReference>
<dbReference type="InterPro" id="IPR037923">
    <property type="entry name" value="HTH-like"/>
</dbReference>
<evidence type="ECO:0000256" key="1">
    <source>
        <dbReference type="ARBA" id="ARBA00023015"/>
    </source>
</evidence>
<reference evidence="5 6" key="1">
    <citation type="submission" date="2018-06" db="EMBL/GenBank/DDBJ databases">
        <authorList>
            <consortium name="Pathogen Informatics"/>
            <person name="Doyle S."/>
        </authorList>
    </citation>
    <scope>NUCLEOTIDE SEQUENCE [LARGE SCALE GENOMIC DNA]</scope>
    <source>
        <strain evidence="5 6">NCTC13163</strain>
    </source>
</reference>
<accession>A0A377FXZ7</accession>
<sequence>MEIGFCGYSYHTSTYTFPFANRLGTYLIRLQTEGAARVLVNGETYVTRPGDLLLVTPGDYYELNIDTPASGDYHLFCAGPTLDAWWATGTRSRVTSISIDPRLLSLWQHITEEARRPVDEQSTALIEKLVEALLLMLDRSMVDGRTNIRPPVVSRMMRYIERNVTADFKIVDVADAVDLSVSRTVHLFKEVTGMTIIEYAQSIRLQLAEEQMRYTQHSLERIAELSGFRTYPYFHRIFKRKYGVAPGVYRTLQQKNEKK</sequence>
<proteinExistence type="predicted"/>
<dbReference type="RefSeq" id="WP_029333845.1">
    <property type="nucleotide sequence ID" value="NZ_UGGP01000001.1"/>
</dbReference>
<evidence type="ECO:0000259" key="4">
    <source>
        <dbReference type="PROSITE" id="PS01124"/>
    </source>
</evidence>
<dbReference type="SUPFAM" id="SSF46689">
    <property type="entry name" value="Homeodomain-like"/>
    <property type="match status" value="2"/>
</dbReference>